<accession>A0A8X6R060</accession>
<protein>
    <submittedName>
        <fullName evidence="1">Uncharacterized protein</fullName>
    </submittedName>
</protein>
<reference evidence="1" key="1">
    <citation type="submission" date="2020-08" db="EMBL/GenBank/DDBJ databases">
        <title>Multicomponent nature underlies the extraordinary mechanical properties of spider dragline silk.</title>
        <authorList>
            <person name="Kono N."/>
            <person name="Nakamura H."/>
            <person name="Mori M."/>
            <person name="Yoshida Y."/>
            <person name="Ohtoshi R."/>
            <person name="Malay A.D."/>
            <person name="Moran D.A.P."/>
            <person name="Tomita M."/>
            <person name="Numata K."/>
            <person name="Arakawa K."/>
        </authorList>
    </citation>
    <scope>NUCLEOTIDE SEQUENCE</scope>
</reference>
<dbReference type="EMBL" id="BMAW01036803">
    <property type="protein sequence ID" value="GFU45871.1"/>
    <property type="molecule type" value="Genomic_DNA"/>
</dbReference>
<name>A0A8X6R060_NEPPI</name>
<feature type="non-terminal residue" evidence="1">
    <location>
        <position position="539"/>
    </location>
</feature>
<gene>
    <name evidence="1" type="ORF">NPIL_598491</name>
</gene>
<evidence type="ECO:0000313" key="1">
    <source>
        <dbReference type="EMBL" id="GFU45871.1"/>
    </source>
</evidence>
<sequence length="539" mass="60870">MSQETFQSSSFSNLGQLGNEDISLQMGHLNYYGSESNQNALFDKEQTSTFPNDRESMSNETSTHFKQRECSVYNLGVISSEINESSMEQSNSLIYYPETFSNESISRYQQQSTIPLIYQGSISNENFTDITEQQMSVYDPVRTTGDRDLYGLEESKSYMSYSGQMYSENNSSSEQQSSSFFHAKSLKSSESISNNMQPSSILMNYSGSISNDLFTHFTQRETSVYNPVEKISASAYYGKEQSNSYLNYPGSIYGENNSGSIQHSITSMDYPVSNSTECASYDMYGVTQEPTYHLGAHAKKNICSDNKSSNSSYSYLDYNLKENMSRNMQDHISFFNYDETPSNDVNSFENHQTHLDLVYPDTASRIHKTNDMLNSYSSPNLRIPLTLKTAPYDSEQSNGSLLYPYFTANETVSNDTQYSQQIPYTSSLNSGENISHNIPNTISVPENPYSMYKETISRSMENTSSSSCIPGLHSNTNNSFNLQKSNSAFNHLDSTYSRDMKTPSYPIYSTELYKNVNNFLETQNLRASNLCIASTLNKS</sequence>
<organism evidence="1 2">
    <name type="scientific">Nephila pilipes</name>
    <name type="common">Giant wood spider</name>
    <name type="synonym">Nephila maculata</name>
    <dbReference type="NCBI Taxonomy" id="299642"/>
    <lineage>
        <taxon>Eukaryota</taxon>
        <taxon>Metazoa</taxon>
        <taxon>Ecdysozoa</taxon>
        <taxon>Arthropoda</taxon>
        <taxon>Chelicerata</taxon>
        <taxon>Arachnida</taxon>
        <taxon>Araneae</taxon>
        <taxon>Araneomorphae</taxon>
        <taxon>Entelegynae</taxon>
        <taxon>Araneoidea</taxon>
        <taxon>Nephilidae</taxon>
        <taxon>Nephila</taxon>
    </lineage>
</organism>
<evidence type="ECO:0000313" key="2">
    <source>
        <dbReference type="Proteomes" id="UP000887013"/>
    </source>
</evidence>
<dbReference type="Proteomes" id="UP000887013">
    <property type="component" value="Unassembled WGS sequence"/>
</dbReference>
<dbReference type="AlphaFoldDB" id="A0A8X6R060"/>
<proteinExistence type="predicted"/>
<keyword evidence="2" id="KW-1185">Reference proteome</keyword>
<comment type="caution">
    <text evidence="1">The sequence shown here is derived from an EMBL/GenBank/DDBJ whole genome shotgun (WGS) entry which is preliminary data.</text>
</comment>